<name>I4F3W2_MODI5</name>
<dbReference type="KEGG" id="mmar:MODMU_4945"/>
<gene>
    <name evidence="2" type="ordered locus">MODMU_4945</name>
</gene>
<organism evidence="2 3">
    <name type="scientific">Modestobacter italicus (strain DSM 44449 / CECT 9708 / BC 501)</name>
    <dbReference type="NCBI Taxonomy" id="2732864"/>
    <lineage>
        <taxon>Bacteria</taxon>
        <taxon>Bacillati</taxon>
        <taxon>Actinomycetota</taxon>
        <taxon>Actinomycetes</taxon>
        <taxon>Geodermatophilales</taxon>
        <taxon>Geodermatophilaceae</taxon>
        <taxon>Modestobacter</taxon>
    </lineage>
</organism>
<evidence type="ECO:0000313" key="2">
    <source>
        <dbReference type="EMBL" id="CCH90325.1"/>
    </source>
</evidence>
<proteinExistence type="predicted"/>
<dbReference type="OrthoDB" id="5174717at2"/>
<reference evidence="2 3" key="1">
    <citation type="journal article" date="2012" name="J. Bacteriol.">
        <title>Genome Sequence of Radiation-Resistant Modestobacter marinus Strain BC501, a Representative Actinobacterium That Thrives on Calcareous Stone Surfaces.</title>
        <authorList>
            <person name="Normand P."/>
            <person name="Gury J."/>
            <person name="Pujic P."/>
            <person name="Chouaia B."/>
            <person name="Crotti E."/>
            <person name="Brusetti L."/>
            <person name="Daffonchio D."/>
            <person name="Vacherie B."/>
            <person name="Barbe V."/>
            <person name="Medigue C."/>
            <person name="Calteau A."/>
            <person name="Ghodhbane-Gtari F."/>
            <person name="Essoussi I."/>
            <person name="Nouioui I."/>
            <person name="Abbassi-Ghozzi I."/>
            <person name="Gtari M."/>
        </authorList>
    </citation>
    <scope>NUCLEOTIDE SEQUENCE [LARGE SCALE GENOMIC DNA]</scope>
    <source>
        <strain evidence="3">BC 501</strain>
    </source>
</reference>
<dbReference type="Proteomes" id="UP000006461">
    <property type="component" value="Chromosome"/>
</dbReference>
<accession>I4F3W2</accession>
<evidence type="ECO:0000256" key="1">
    <source>
        <dbReference type="SAM" id="MobiDB-lite"/>
    </source>
</evidence>
<sequence>MTVLLPPPVALPEPPGQPAALGSVVDQLTSAASAADRTAQLLQPAGTPSGWQGADASAAAAEVGAARTVAADLHEAVTAAAARLADHHELWLTVLARLASLRDQQRHRFADAGARLAALVGVPLENGVAAAPAEAVALVRAVAEEDADRGAEHRALLALLAEDAAATAAVLSGAVRPFGGTGRPGDAAAVTVRLAGALPGWGAGALATLGAQAADQLTRPGTAGALASAVQRWQPYASRPAFAGALVGRLGADGVTWLLSVLAGLAGTGEEGPLAGLLAGALGGPPRPDGPVAEVLDAVQLSADDPDGAADDRAVAMGLVLAAPGAGSALAAAWGRQLLAREVARGAPAGAVGTRGGLLPDPVDAALTVLAGSADSEASALLLDEPATWTTLLSRSWPAGTGSLAAVIELAAAGPGAGRAARAALQALGEGLGPGSTGRVLDGAGALAAVRGSVTDLVAGQPGVLVPVLDAAGTGVALGPQDDAALRGLGHLATDAGSAEEVTATVTGALRSGAVGASAGEVAGAHVALLEYAERLRYALAWSAAQSRAVDAQMLWELGVKQPLSLVTGRTGDLLDAAEAPVADLLDVDGDVEIGPDTGRVRSADDAARFAGAVLGLGPVPGAPLSADAAARAGFARTTEQLGRLAAPEESLLDRLGDVPMPDLSSRSRRGG</sequence>
<evidence type="ECO:0000313" key="3">
    <source>
        <dbReference type="Proteomes" id="UP000006461"/>
    </source>
</evidence>
<dbReference type="AlphaFoldDB" id="I4F3W2"/>
<feature type="region of interest" description="Disordered" evidence="1">
    <location>
        <begin position="640"/>
        <end position="672"/>
    </location>
</feature>
<protein>
    <submittedName>
        <fullName evidence="2">Uncharacterized protein</fullName>
    </submittedName>
</protein>
<dbReference type="STRING" id="477641.MODMU_4945"/>
<keyword evidence="3" id="KW-1185">Reference proteome</keyword>
<dbReference type="HOGENOM" id="CLU_408725_0_0_11"/>
<dbReference type="EMBL" id="FO203431">
    <property type="protein sequence ID" value="CCH90325.1"/>
    <property type="molecule type" value="Genomic_DNA"/>
</dbReference>